<dbReference type="SUPFAM" id="SSF57756">
    <property type="entry name" value="Retrovirus zinc finger-like domains"/>
    <property type="match status" value="1"/>
</dbReference>
<evidence type="ECO:0000256" key="2">
    <source>
        <dbReference type="SAM" id="MobiDB-lite"/>
    </source>
</evidence>
<keyword evidence="1" id="KW-0479">Metal-binding</keyword>
<comment type="caution">
    <text evidence="4">The sequence shown here is derived from an EMBL/GenBank/DDBJ whole genome shotgun (WGS) entry which is preliminary data.</text>
</comment>
<keyword evidence="1" id="KW-0863">Zinc-finger</keyword>
<evidence type="ECO:0000313" key="4">
    <source>
        <dbReference type="EMBL" id="KAH1097737.1"/>
    </source>
</evidence>
<dbReference type="Gene3D" id="4.10.60.10">
    <property type="entry name" value="Zinc finger, CCHC-type"/>
    <property type="match status" value="1"/>
</dbReference>
<protein>
    <recommendedName>
        <fullName evidence="3">CCHC-type domain-containing protein</fullName>
    </recommendedName>
</protein>
<evidence type="ECO:0000256" key="1">
    <source>
        <dbReference type="PROSITE-ProRule" id="PRU00047"/>
    </source>
</evidence>
<dbReference type="InterPro" id="IPR001878">
    <property type="entry name" value="Znf_CCHC"/>
</dbReference>
<dbReference type="AlphaFoldDB" id="A0A9D3VVD3"/>
<dbReference type="GO" id="GO:0003676">
    <property type="term" value="F:nucleic acid binding"/>
    <property type="evidence" value="ECO:0007669"/>
    <property type="project" value="InterPro"/>
</dbReference>
<reference evidence="4 5" key="1">
    <citation type="journal article" date="2021" name="Plant Biotechnol. J.">
        <title>Multi-omics assisted identification of the key and species-specific regulatory components of drought-tolerant mechanisms in Gossypium stocksii.</title>
        <authorList>
            <person name="Yu D."/>
            <person name="Ke L."/>
            <person name="Zhang D."/>
            <person name="Wu Y."/>
            <person name="Sun Y."/>
            <person name="Mei J."/>
            <person name="Sun J."/>
            <person name="Sun Y."/>
        </authorList>
    </citation>
    <scope>NUCLEOTIDE SEQUENCE [LARGE SCALE GENOMIC DNA]</scope>
    <source>
        <strain evidence="5">cv. E1</strain>
        <tissue evidence="4">Leaf</tissue>
    </source>
</reference>
<dbReference type="InterPro" id="IPR036875">
    <property type="entry name" value="Znf_CCHC_sf"/>
</dbReference>
<dbReference type="EMBL" id="JAIQCV010000005">
    <property type="protein sequence ID" value="KAH1097737.1"/>
    <property type="molecule type" value="Genomic_DNA"/>
</dbReference>
<dbReference type="Pfam" id="PF00098">
    <property type="entry name" value="zf-CCHC"/>
    <property type="match status" value="1"/>
</dbReference>
<feature type="region of interest" description="Disordered" evidence="2">
    <location>
        <begin position="1"/>
        <end position="23"/>
    </location>
</feature>
<dbReference type="GO" id="GO:0008270">
    <property type="term" value="F:zinc ion binding"/>
    <property type="evidence" value="ECO:0007669"/>
    <property type="project" value="UniProtKB-KW"/>
</dbReference>
<gene>
    <name evidence="4" type="ORF">J1N35_014658</name>
</gene>
<keyword evidence="5" id="KW-1185">Reference proteome</keyword>
<proteinExistence type="predicted"/>
<feature type="domain" description="CCHC-type" evidence="3">
    <location>
        <begin position="33"/>
        <end position="48"/>
    </location>
</feature>
<evidence type="ECO:0000259" key="3">
    <source>
        <dbReference type="PROSITE" id="PS50158"/>
    </source>
</evidence>
<feature type="compositionally biased region" description="Polar residues" evidence="2">
    <location>
        <begin position="45"/>
        <end position="74"/>
    </location>
</feature>
<dbReference type="SMART" id="SM00343">
    <property type="entry name" value="ZnF_C2HC"/>
    <property type="match status" value="1"/>
</dbReference>
<feature type="compositionally biased region" description="Basic residues" evidence="2">
    <location>
        <begin position="1"/>
        <end position="10"/>
    </location>
</feature>
<dbReference type="OrthoDB" id="1000627at2759"/>
<keyword evidence="1" id="KW-0862">Zinc</keyword>
<feature type="region of interest" description="Disordered" evidence="2">
    <location>
        <begin position="40"/>
        <end position="74"/>
    </location>
</feature>
<sequence length="74" mass="8250">MPGRPKKNMRMAKDEPKKLKPGHLSKKGLLMTCTQCGQPGHNKRSCTNLKQSGRTTNNMSRATGKSFFNTQVTE</sequence>
<organism evidence="4 5">
    <name type="scientific">Gossypium stocksii</name>
    <dbReference type="NCBI Taxonomy" id="47602"/>
    <lineage>
        <taxon>Eukaryota</taxon>
        <taxon>Viridiplantae</taxon>
        <taxon>Streptophyta</taxon>
        <taxon>Embryophyta</taxon>
        <taxon>Tracheophyta</taxon>
        <taxon>Spermatophyta</taxon>
        <taxon>Magnoliopsida</taxon>
        <taxon>eudicotyledons</taxon>
        <taxon>Gunneridae</taxon>
        <taxon>Pentapetalae</taxon>
        <taxon>rosids</taxon>
        <taxon>malvids</taxon>
        <taxon>Malvales</taxon>
        <taxon>Malvaceae</taxon>
        <taxon>Malvoideae</taxon>
        <taxon>Gossypium</taxon>
    </lineage>
</organism>
<evidence type="ECO:0000313" key="5">
    <source>
        <dbReference type="Proteomes" id="UP000828251"/>
    </source>
</evidence>
<accession>A0A9D3VVD3</accession>
<name>A0A9D3VVD3_9ROSI</name>
<dbReference type="Proteomes" id="UP000828251">
    <property type="component" value="Unassembled WGS sequence"/>
</dbReference>
<dbReference type="PROSITE" id="PS50158">
    <property type="entry name" value="ZF_CCHC"/>
    <property type="match status" value="1"/>
</dbReference>